<dbReference type="Gene3D" id="1.10.10.10">
    <property type="entry name" value="Winged helix-like DNA-binding domain superfamily/Winged helix DNA-binding domain"/>
    <property type="match status" value="1"/>
</dbReference>
<reference evidence="1" key="1">
    <citation type="submission" date="2020-02" db="EMBL/GenBank/DDBJ databases">
        <authorList>
            <person name="Meier V. D."/>
        </authorList>
    </citation>
    <scope>NUCLEOTIDE SEQUENCE</scope>
    <source>
        <strain evidence="1">AVDCRST_MAG77</strain>
    </source>
</reference>
<evidence type="ECO:0000313" key="1">
    <source>
        <dbReference type="EMBL" id="CAA9284619.1"/>
    </source>
</evidence>
<dbReference type="InterPro" id="IPR036388">
    <property type="entry name" value="WH-like_DNA-bd_sf"/>
</dbReference>
<dbReference type="GO" id="GO:0003677">
    <property type="term" value="F:DNA binding"/>
    <property type="evidence" value="ECO:0007669"/>
    <property type="project" value="InterPro"/>
</dbReference>
<sequence length="93" mass="9587">MDAADRGRGGSSAGRATSALADPAAGAVPPILTGRELLALQLLARRYSRDQIVALTGRLVAAVQDVEQSACAALGVAAVEEAVELARHRRLII</sequence>
<gene>
    <name evidence="1" type="ORF">AVDCRST_MAG77-4110</name>
</gene>
<dbReference type="InterPro" id="IPR016032">
    <property type="entry name" value="Sig_transdc_resp-reg_C-effctor"/>
</dbReference>
<accession>A0A6J4JQP9</accession>
<name>A0A6J4JQP9_9CHLR</name>
<organism evidence="1">
    <name type="scientific">uncultured Chloroflexota bacterium</name>
    <dbReference type="NCBI Taxonomy" id="166587"/>
    <lineage>
        <taxon>Bacteria</taxon>
        <taxon>Bacillati</taxon>
        <taxon>Chloroflexota</taxon>
        <taxon>environmental samples</taxon>
    </lineage>
</organism>
<dbReference type="SUPFAM" id="SSF46894">
    <property type="entry name" value="C-terminal effector domain of the bipartite response regulators"/>
    <property type="match status" value="1"/>
</dbReference>
<dbReference type="AlphaFoldDB" id="A0A6J4JQP9"/>
<evidence type="ECO:0008006" key="2">
    <source>
        <dbReference type="Google" id="ProtNLM"/>
    </source>
</evidence>
<dbReference type="GO" id="GO:0006355">
    <property type="term" value="P:regulation of DNA-templated transcription"/>
    <property type="evidence" value="ECO:0007669"/>
    <property type="project" value="InterPro"/>
</dbReference>
<dbReference type="EMBL" id="CADCTC010000220">
    <property type="protein sequence ID" value="CAA9284619.1"/>
    <property type="molecule type" value="Genomic_DNA"/>
</dbReference>
<protein>
    <recommendedName>
        <fullName evidence="2">HTH luxR-type domain-containing protein</fullName>
    </recommendedName>
</protein>
<proteinExistence type="predicted"/>